<dbReference type="OrthoDB" id="3231855at2759"/>
<evidence type="ECO:0000256" key="5">
    <source>
        <dbReference type="ARBA" id="ARBA00022824"/>
    </source>
</evidence>
<evidence type="ECO:0000256" key="9">
    <source>
        <dbReference type="ARBA" id="ARBA00023136"/>
    </source>
</evidence>
<keyword evidence="8 12" id="KW-1133">Transmembrane helix</keyword>
<dbReference type="Pfam" id="PF08590">
    <property type="entry name" value="DUF1771"/>
    <property type="match status" value="1"/>
</dbReference>
<feature type="transmembrane region" description="Helical" evidence="12">
    <location>
        <begin position="278"/>
        <end position="296"/>
    </location>
</feature>
<evidence type="ECO:0000256" key="11">
    <source>
        <dbReference type="SAM" id="MobiDB-lite"/>
    </source>
</evidence>
<evidence type="ECO:0000259" key="13">
    <source>
        <dbReference type="PROSITE" id="PS50828"/>
    </source>
</evidence>
<dbReference type="EMBL" id="KI964617">
    <property type="protein sequence ID" value="EUC33109.1"/>
    <property type="molecule type" value="Genomic_DNA"/>
</dbReference>
<keyword evidence="10" id="KW-0175">Coiled coil</keyword>
<evidence type="ECO:0000256" key="1">
    <source>
        <dbReference type="ARBA" id="ARBA00004163"/>
    </source>
</evidence>
<organism evidence="14 15">
    <name type="scientific">Cochliobolus carbonum (strain 26-R-13)</name>
    <name type="common">Maize leaf spot fungus</name>
    <name type="synonym">Bipolaris zeicola</name>
    <dbReference type="NCBI Taxonomy" id="930089"/>
    <lineage>
        <taxon>Eukaryota</taxon>
        <taxon>Fungi</taxon>
        <taxon>Dikarya</taxon>
        <taxon>Ascomycota</taxon>
        <taxon>Pezizomycotina</taxon>
        <taxon>Dothideomycetes</taxon>
        <taxon>Pleosporomycetidae</taxon>
        <taxon>Pleosporales</taxon>
        <taxon>Pleosporineae</taxon>
        <taxon>Pleosporaceae</taxon>
        <taxon>Bipolaris</taxon>
    </lineage>
</organism>
<evidence type="ECO:0000256" key="2">
    <source>
        <dbReference type="ARBA" id="ARBA00007891"/>
    </source>
</evidence>
<feature type="region of interest" description="Disordered" evidence="11">
    <location>
        <begin position="99"/>
        <end position="192"/>
    </location>
</feature>
<dbReference type="SMART" id="SM01162">
    <property type="entry name" value="DUF1771"/>
    <property type="match status" value="1"/>
</dbReference>
<dbReference type="InterPro" id="IPR013899">
    <property type="entry name" value="DUF1771"/>
</dbReference>
<dbReference type="Pfam" id="PF09753">
    <property type="entry name" value="Use1"/>
    <property type="match status" value="1"/>
</dbReference>
<feature type="domain" description="Smr" evidence="13">
    <location>
        <begin position="443"/>
        <end position="518"/>
    </location>
</feature>
<dbReference type="PROSITE" id="PS50828">
    <property type="entry name" value="SMR"/>
    <property type="match status" value="1"/>
</dbReference>
<dbReference type="InterPro" id="IPR036063">
    <property type="entry name" value="Smr_dom_sf"/>
</dbReference>
<sequence>MTARPRSPGFGDVTSINLNRLLSRLERIVLADPSPELRKSSYERARVSANIEHARTLLLNLEHSASTIPSKSKKSELQTDLQQKRELIKQLNQRIYELNQLDDTESDGSVDSDQEDADEFPSYAPRVKTEAGRDITTSGGNNEALQNAAQGLASELRRRGKPEADGAESGAQAASGNSLFPSKPTTTTGDPTHAQTEALLSYQRNEQETLTTSLLDMAKLLKQQSINFSNTLEGDKSVVDRALAGLDKNTLNMDAASRRMGTLRKMTEGKGWWDRMRLYGMIAGLWLIAFLIVFVGPKLGQNFSQDPWRYALCAEHVFTCTPRGSHGSPDPSSPLSHRTGPCAHLASCKQPLSVIEPPLNHSSADAEAEYDRLRDLARQEAAKRSSCFDRAHQAYESGDGAAAHELSQEGKKHAEKMEQYNRQARDFIFRENNAEGRVDSDTIDLHGLFVEEAEDVLEERIKVARQQGQTHLHVIVGKGNHSKNHVQKIKPRVEQVCRELGLQYRTEENEGRIFVNLQGGSVDEMPPPPHAPSAGYPGHQQHHGGAPPQHHGGQHQQQHDQQQNQNDEIEQMVKKGLPKLLKMLKCCTVM</sequence>
<dbReference type="GO" id="GO:0015031">
    <property type="term" value="P:protein transport"/>
    <property type="evidence" value="ECO:0007669"/>
    <property type="project" value="UniProtKB-KW"/>
</dbReference>
<keyword evidence="5" id="KW-0256">Endoplasmic reticulum</keyword>
<dbReference type="Proteomes" id="UP000053841">
    <property type="component" value="Unassembled WGS sequence"/>
</dbReference>
<feature type="compositionally biased region" description="Low complexity" evidence="11">
    <location>
        <begin position="532"/>
        <end position="565"/>
    </location>
</feature>
<evidence type="ECO:0000256" key="3">
    <source>
        <dbReference type="ARBA" id="ARBA00022448"/>
    </source>
</evidence>
<keyword evidence="9 12" id="KW-0472">Membrane</keyword>
<reference evidence="14 15" key="1">
    <citation type="journal article" date="2013" name="PLoS Genet.">
        <title>Comparative genome structure, secondary metabolite, and effector coding capacity across Cochliobolus pathogens.</title>
        <authorList>
            <person name="Condon B.J."/>
            <person name="Leng Y."/>
            <person name="Wu D."/>
            <person name="Bushley K.E."/>
            <person name="Ohm R.A."/>
            <person name="Otillar R."/>
            <person name="Martin J."/>
            <person name="Schackwitz W."/>
            <person name="Grimwood J."/>
            <person name="MohdZainudin N."/>
            <person name="Xue C."/>
            <person name="Wang R."/>
            <person name="Manning V.A."/>
            <person name="Dhillon B."/>
            <person name="Tu Z.J."/>
            <person name="Steffenson B.J."/>
            <person name="Salamov A."/>
            <person name="Sun H."/>
            <person name="Lowry S."/>
            <person name="LaButti K."/>
            <person name="Han J."/>
            <person name="Copeland A."/>
            <person name="Lindquist E."/>
            <person name="Barry K."/>
            <person name="Schmutz J."/>
            <person name="Baker S.E."/>
            <person name="Ciuffetti L.M."/>
            <person name="Grigoriev I.V."/>
            <person name="Zhong S."/>
            <person name="Turgeon B.G."/>
        </authorList>
    </citation>
    <scope>NUCLEOTIDE SEQUENCE [LARGE SCALE GENOMIC DNA]</scope>
    <source>
        <strain evidence="14 15">26-R-13</strain>
    </source>
</reference>
<dbReference type="SUPFAM" id="SSF160443">
    <property type="entry name" value="SMR domain-like"/>
    <property type="match status" value="1"/>
</dbReference>
<feature type="region of interest" description="Disordered" evidence="11">
    <location>
        <begin position="518"/>
        <end position="566"/>
    </location>
</feature>
<dbReference type="KEGG" id="bze:COCCADRAFT_96903"/>
<dbReference type="Pfam" id="PF01713">
    <property type="entry name" value="Smr"/>
    <property type="match status" value="1"/>
</dbReference>
<feature type="compositionally biased region" description="Polar residues" evidence="11">
    <location>
        <begin position="172"/>
        <end position="192"/>
    </location>
</feature>
<keyword evidence="3" id="KW-0813">Transport</keyword>
<dbReference type="Gene3D" id="3.30.1370.110">
    <property type="match status" value="1"/>
</dbReference>
<gene>
    <name evidence="14" type="ORF">COCCADRAFT_96903</name>
</gene>
<feature type="compositionally biased region" description="Acidic residues" evidence="11">
    <location>
        <begin position="100"/>
        <end position="119"/>
    </location>
</feature>
<dbReference type="HOGENOM" id="CLU_438161_0_0_1"/>
<dbReference type="STRING" id="930089.W6YC36"/>
<feature type="coiled-coil region" evidence="10">
    <location>
        <begin position="363"/>
        <end position="423"/>
    </location>
</feature>
<dbReference type="RefSeq" id="XP_007712597.1">
    <property type="nucleotide sequence ID" value="XM_007714407.1"/>
</dbReference>
<dbReference type="InterPro" id="IPR053020">
    <property type="entry name" value="Smr_domain_protein"/>
</dbReference>
<dbReference type="GeneID" id="19154259"/>
<dbReference type="GO" id="GO:0005789">
    <property type="term" value="C:endoplasmic reticulum membrane"/>
    <property type="evidence" value="ECO:0007669"/>
    <property type="project" value="UniProtKB-SubCell"/>
</dbReference>
<dbReference type="AlphaFoldDB" id="W6YC36"/>
<evidence type="ECO:0000313" key="14">
    <source>
        <dbReference type="EMBL" id="EUC33109.1"/>
    </source>
</evidence>
<proteinExistence type="inferred from homology"/>
<keyword evidence="4 12" id="KW-0812">Transmembrane</keyword>
<dbReference type="eggNOG" id="KOG2401">
    <property type="taxonomic scope" value="Eukaryota"/>
</dbReference>
<evidence type="ECO:0000256" key="12">
    <source>
        <dbReference type="SAM" id="Phobius"/>
    </source>
</evidence>
<evidence type="ECO:0000256" key="10">
    <source>
        <dbReference type="SAM" id="Coils"/>
    </source>
</evidence>
<dbReference type="InterPro" id="IPR019150">
    <property type="entry name" value="Vesicle_transport_protein_Use1"/>
</dbReference>
<evidence type="ECO:0000313" key="15">
    <source>
        <dbReference type="Proteomes" id="UP000053841"/>
    </source>
</evidence>
<comment type="similarity">
    <text evidence="2">Belongs to the USE1 family.</text>
</comment>
<dbReference type="InterPro" id="IPR002625">
    <property type="entry name" value="Smr_dom"/>
</dbReference>
<keyword evidence="15" id="KW-1185">Reference proteome</keyword>
<name>W6YC36_COCC2</name>
<dbReference type="SMART" id="SM00463">
    <property type="entry name" value="SMR"/>
    <property type="match status" value="1"/>
</dbReference>
<protein>
    <recommendedName>
        <fullName evidence="13">Smr domain-containing protein</fullName>
    </recommendedName>
</protein>
<evidence type="ECO:0000256" key="4">
    <source>
        <dbReference type="ARBA" id="ARBA00022692"/>
    </source>
</evidence>
<keyword evidence="6" id="KW-0931">ER-Golgi transport</keyword>
<dbReference type="PANTHER" id="PTHR47417">
    <property type="entry name" value="SMR DOMAIN-CONTAINING PROTEIN YPL199C"/>
    <property type="match status" value="1"/>
</dbReference>
<comment type="subcellular location">
    <subcellularLocation>
        <location evidence="1">Endoplasmic reticulum membrane</location>
        <topology evidence="1">Single-pass type IV membrane protein</topology>
    </subcellularLocation>
</comment>
<feature type="compositionally biased region" description="Polar residues" evidence="11">
    <location>
        <begin position="135"/>
        <end position="149"/>
    </location>
</feature>
<evidence type="ECO:0000256" key="7">
    <source>
        <dbReference type="ARBA" id="ARBA00022927"/>
    </source>
</evidence>
<keyword evidence="7" id="KW-0653">Protein transport</keyword>
<feature type="compositionally biased region" description="Basic and acidic residues" evidence="11">
    <location>
        <begin position="155"/>
        <end position="164"/>
    </location>
</feature>
<evidence type="ECO:0000256" key="8">
    <source>
        <dbReference type="ARBA" id="ARBA00022989"/>
    </source>
</evidence>
<evidence type="ECO:0000256" key="6">
    <source>
        <dbReference type="ARBA" id="ARBA00022892"/>
    </source>
</evidence>
<dbReference type="PANTHER" id="PTHR47417:SF1">
    <property type="entry name" value="SMR DOMAIN-CONTAINING PROTEIN YPL199C"/>
    <property type="match status" value="1"/>
</dbReference>
<accession>W6YC36</accession>
<dbReference type="GO" id="GO:0016192">
    <property type="term" value="P:vesicle-mediated transport"/>
    <property type="evidence" value="ECO:0007669"/>
    <property type="project" value="UniProtKB-KW"/>
</dbReference>